<name>A0A200PY87_MACCD</name>
<reference evidence="2 3" key="1">
    <citation type="journal article" date="2017" name="Mol. Plant">
        <title>The Genome of Medicinal Plant Macleaya cordata Provides New Insights into Benzylisoquinoline Alkaloids Metabolism.</title>
        <authorList>
            <person name="Liu X."/>
            <person name="Liu Y."/>
            <person name="Huang P."/>
            <person name="Ma Y."/>
            <person name="Qing Z."/>
            <person name="Tang Q."/>
            <person name="Cao H."/>
            <person name="Cheng P."/>
            <person name="Zheng Y."/>
            <person name="Yuan Z."/>
            <person name="Zhou Y."/>
            <person name="Liu J."/>
            <person name="Tang Z."/>
            <person name="Zhuo Y."/>
            <person name="Zhang Y."/>
            <person name="Yu L."/>
            <person name="Huang J."/>
            <person name="Yang P."/>
            <person name="Peng Q."/>
            <person name="Zhang J."/>
            <person name="Jiang W."/>
            <person name="Zhang Z."/>
            <person name="Lin K."/>
            <person name="Ro D.K."/>
            <person name="Chen X."/>
            <person name="Xiong X."/>
            <person name="Shang Y."/>
            <person name="Huang S."/>
            <person name="Zeng J."/>
        </authorList>
    </citation>
    <scope>NUCLEOTIDE SEQUENCE [LARGE SCALE GENOMIC DNA]</scope>
    <source>
        <strain evidence="3">cv. BLH2017</strain>
        <tissue evidence="2">Root</tissue>
    </source>
</reference>
<keyword evidence="3" id="KW-1185">Reference proteome</keyword>
<evidence type="ECO:0000256" key="1">
    <source>
        <dbReference type="SAM" id="MobiDB-lite"/>
    </source>
</evidence>
<dbReference type="STRING" id="56857.A0A200PY87"/>
<dbReference type="InParanoid" id="A0A200PY87"/>
<proteinExistence type="predicted"/>
<protein>
    <submittedName>
        <fullName evidence="2">Uncharacterized protein</fullName>
    </submittedName>
</protein>
<accession>A0A200PY87</accession>
<dbReference type="Proteomes" id="UP000195402">
    <property type="component" value="Unassembled WGS sequence"/>
</dbReference>
<comment type="caution">
    <text evidence="2">The sequence shown here is derived from an EMBL/GenBank/DDBJ whole genome shotgun (WGS) entry which is preliminary data.</text>
</comment>
<sequence>MKGGGRGGGGGEYSSSEMDVRTPLMEGSRSTGVESDRILVSILRGDFFEKLPNKVLCGVVDPEDPLNIDLSSTKGLMRVITVSGPVCVCASLADTNKNGLTAAGPTSWL</sequence>
<feature type="region of interest" description="Disordered" evidence="1">
    <location>
        <begin position="1"/>
        <end position="32"/>
    </location>
</feature>
<feature type="compositionally biased region" description="Gly residues" evidence="1">
    <location>
        <begin position="1"/>
        <end position="12"/>
    </location>
</feature>
<evidence type="ECO:0000313" key="3">
    <source>
        <dbReference type="Proteomes" id="UP000195402"/>
    </source>
</evidence>
<dbReference type="AlphaFoldDB" id="A0A200PY87"/>
<organism evidence="2 3">
    <name type="scientific">Macleaya cordata</name>
    <name type="common">Five-seeded plume-poppy</name>
    <name type="synonym">Bocconia cordata</name>
    <dbReference type="NCBI Taxonomy" id="56857"/>
    <lineage>
        <taxon>Eukaryota</taxon>
        <taxon>Viridiplantae</taxon>
        <taxon>Streptophyta</taxon>
        <taxon>Embryophyta</taxon>
        <taxon>Tracheophyta</taxon>
        <taxon>Spermatophyta</taxon>
        <taxon>Magnoliopsida</taxon>
        <taxon>Ranunculales</taxon>
        <taxon>Papaveraceae</taxon>
        <taxon>Papaveroideae</taxon>
        <taxon>Macleaya</taxon>
    </lineage>
</organism>
<dbReference type="EMBL" id="MVGT01003822">
    <property type="protein sequence ID" value="OVA03146.1"/>
    <property type="molecule type" value="Genomic_DNA"/>
</dbReference>
<gene>
    <name evidence="2" type="ORF">BVC80_733g6</name>
</gene>
<evidence type="ECO:0000313" key="2">
    <source>
        <dbReference type="EMBL" id="OVA03146.1"/>
    </source>
</evidence>
<dbReference type="OrthoDB" id="10505513at2759"/>